<evidence type="ECO:0000256" key="7">
    <source>
        <dbReference type="ARBA" id="ARBA00023237"/>
    </source>
</evidence>
<evidence type="ECO:0000256" key="2">
    <source>
        <dbReference type="ARBA" id="ARBA00022448"/>
    </source>
</evidence>
<keyword evidence="2 8" id="KW-0813">Transport</keyword>
<name>A0A4R9K2G9_9LEPT</name>
<dbReference type="PANTHER" id="PTHR30442">
    <property type="entry name" value="IRON III DICITRATE TRANSPORT PROTEIN FECA"/>
    <property type="match status" value="1"/>
</dbReference>
<evidence type="ECO:0000256" key="9">
    <source>
        <dbReference type="RuleBase" id="RU003357"/>
    </source>
</evidence>
<dbReference type="GO" id="GO:0033214">
    <property type="term" value="P:siderophore-iron import into cell"/>
    <property type="evidence" value="ECO:0007669"/>
    <property type="project" value="TreeGrafter"/>
</dbReference>
<evidence type="ECO:0000256" key="1">
    <source>
        <dbReference type="ARBA" id="ARBA00004571"/>
    </source>
</evidence>
<keyword evidence="5 9" id="KW-0798">TonB box</keyword>
<accession>A0A4R9K2G9</accession>
<keyword evidence="7 8" id="KW-0998">Cell outer membrane</keyword>
<evidence type="ECO:0000256" key="3">
    <source>
        <dbReference type="ARBA" id="ARBA00022452"/>
    </source>
</evidence>
<organism evidence="13 14">
    <name type="scientific">Leptospira ognonensis</name>
    <dbReference type="NCBI Taxonomy" id="2484945"/>
    <lineage>
        <taxon>Bacteria</taxon>
        <taxon>Pseudomonadati</taxon>
        <taxon>Spirochaetota</taxon>
        <taxon>Spirochaetia</taxon>
        <taxon>Leptospirales</taxon>
        <taxon>Leptospiraceae</taxon>
        <taxon>Leptospira</taxon>
    </lineage>
</organism>
<dbReference type="SUPFAM" id="SSF56935">
    <property type="entry name" value="Porins"/>
    <property type="match status" value="1"/>
</dbReference>
<feature type="chain" id="PRO_5020462789" evidence="10">
    <location>
        <begin position="23"/>
        <end position="788"/>
    </location>
</feature>
<evidence type="ECO:0000256" key="10">
    <source>
        <dbReference type="SAM" id="SignalP"/>
    </source>
</evidence>
<feature type="signal peptide" evidence="10">
    <location>
        <begin position="1"/>
        <end position="22"/>
    </location>
</feature>
<dbReference type="AlphaFoldDB" id="A0A4R9K2G9"/>
<dbReference type="RefSeq" id="WP_135623129.1">
    <property type="nucleotide sequence ID" value="NZ_RQGD01000022.1"/>
</dbReference>
<evidence type="ECO:0000259" key="11">
    <source>
        <dbReference type="Pfam" id="PF00593"/>
    </source>
</evidence>
<feature type="domain" description="TonB-dependent receptor plug" evidence="12">
    <location>
        <begin position="65"/>
        <end position="175"/>
    </location>
</feature>
<dbReference type="PROSITE" id="PS52016">
    <property type="entry name" value="TONB_DEPENDENT_REC_3"/>
    <property type="match status" value="1"/>
</dbReference>
<evidence type="ECO:0000259" key="12">
    <source>
        <dbReference type="Pfam" id="PF07715"/>
    </source>
</evidence>
<evidence type="ECO:0000256" key="8">
    <source>
        <dbReference type="PROSITE-ProRule" id="PRU01360"/>
    </source>
</evidence>
<keyword evidence="4 8" id="KW-0812">Transmembrane</keyword>
<sequence length="788" mass="88477">MILKLNLQIAFLLFLFPLALSSQEPKKNQETKPLTEEEKKKIEKFEDYSSTKGQINVIGSNKDSLKKIPGSATVVSKKFLEETQPVDAMEILRRVPGASIRFQDAAGLTPNIGFRGVSNEESRKTLILEDGILTSLSPYGQPESYYAPQIDRMQRVEIIKGSGSILFGPSTIGGIVNFVTRRPPATPTFSNKSIGGENGYMSNFAQYGGMFGKTGIDVSYLHKQGDGFRDYQGFKLDDVSVKIIHEINEKHSVTFKLGYQVQDAQSTYLGLSQGLFWKNPRINPAAYDRKYLNRNSAVIGHEYTISENTRLITRIYTNNAVRNWQRQDFAYNNLNTFGEPAQPPSDNFATFSPGIIGVRPGDVIYMRNSTPLRNQNFATTGIDVKLETEFKTGELKHEVDAGIRAHLEKNRVSTESVPYPNLKDGFPYSQQDRNAKAYSIYAQDRISLTEKFKIIPGVRYEWIEQGVYNKRRYATNQDVTNRLATKTGDILFVNQGNESYTKILLPGIGTTYDLTDTFTWFTGVHRGFSPPTYGTAVSPTGTDYRLKAETSINYETGLRGDLTNYLYAEVVGYVMYFRDQIINTNEIGGDVGTRPVNSGKSIHRGSENTVTFDFGKFFGWSWNVPLDLIYTYTNAKSLTYTPFPYVTNADGTTQLVNRPAFTLDEKGHLMNNDTNGNQLPYVPMNVYTASLGASHRNGYYIRGEYQYVDRQYSDLTNSPNESTDGNRGIIPAVGLVNASLGYKDPVKKWSIFVTGKNLQDREYVSGRLPIGIQPGPFRQINFGVSFEL</sequence>
<dbReference type="InterPro" id="IPR012910">
    <property type="entry name" value="Plug_dom"/>
</dbReference>
<keyword evidence="13" id="KW-0675">Receptor</keyword>
<proteinExistence type="inferred from homology"/>
<gene>
    <name evidence="13" type="ORF">EHQ58_06800</name>
</gene>
<comment type="caution">
    <text evidence="13">The sequence shown here is derived from an EMBL/GenBank/DDBJ whole genome shotgun (WGS) entry which is preliminary data.</text>
</comment>
<reference evidence="13" key="1">
    <citation type="journal article" date="2019" name="PLoS Negl. Trop. Dis.">
        <title>Revisiting the worldwide diversity of Leptospira species in the environment.</title>
        <authorList>
            <person name="Vincent A.T."/>
            <person name="Schiettekatte O."/>
            <person name="Bourhy P."/>
            <person name="Veyrier F.J."/>
            <person name="Picardeau M."/>
        </authorList>
    </citation>
    <scope>NUCLEOTIDE SEQUENCE [LARGE SCALE GENOMIC DNA]</scope>
    <source>
        <strain evidence="13">201702476</strain>
    </source>
</reference>
<feature type="domain" description="TonB-dependent receptor-like beta-barrel" evidence="11">
    <location>
        <begin position="268"/>
        <end position="758"/>
    </location>
</feature>
<protein>
    <submittedName>
        <fullName evidence="13">TonB-dependent receptor</fullName>
    </submittedName>
</protein>
<evidence type="ECO:0000313" key="14">
    <source>
        <dbReference type="Proteomes" id="UP000297693"/>
    </source>
</evidence>
<dbReference type="GO" id="GO:0009279">
    <property type="term" value="C:cell outer membrane"/>
    <property type="evidence" value="ECO:0007669"/>
    <property type="project" value="UniProtKB-SubCell"/>
</dbReference>
<dbReference type="Gene3D" id="2.170.130.10">
    <property type="entry name" value="TonB-dependent receptor, plug domain"/>
    <property type="match status" value="1"/>
</dbReference>
<dbReference type="InterPro" id="IPR039426">
    <property type="entry name" value="TonB-dep_rcpt-like"/>
</dbReference>
<dbReference type="OrthoDB" id="9760494at2"/>
<keyword evidence="3 8" id="KW-1134">Transmembrane beta strand</keyword>
<evidence type="ECO:0000256" key="6">
    <source>
        <dbReference type="ARBA" id="ARBA00023136"/>
    </source>
</evidence>
<dbReference type="Gene3D" id="2.40.170.20">
    <property type="entry name" value="TonB-dependent receptor, beta-barrel domain"/>
    <property type="match status" value="1"/>
</dbReference>
<comment type="similarity">
    <text evidence="8 9">Belongs to the TonB-dependent receptor family.</text>
</comment>
<dbReference type="Pfam" id="PF07715">
    <property type="entry name" value="Plug"/>
    <property type="match status" value="1"/>
</dbReference>
<dbReference type="InterPro" id="IPR036942">
    <property type="entry name" value="Beta-barrel_TonB_sf"/>
</dbReference>
<dbReference type="InterPro" id="IPR037066">
    <property type="entry name" value="Plug_dom_sf"/>
</dbReference>
<keyword evidence="14" id="KW-1185">Reference proteome</keyword>
<evidence type="ECO:0000256" key="4">
    <source>
        <dbReference type="ARBA" id="ARBA00022692"/>
    </source>
</evidence>
<dbReference type="PANTHER" id="PTHR30442:SF0">
    <property type="entry name" value="FE(3+) DICITRATE TRANSPORT PROTEIN FECA"/>
    <property type="match status" value="1"/>
</dbReference>
<dbReference type="InterPro" id="IPR000531">
    <property type="entry name" value="Beta-barrel_TonB"/>
</dbReference>
<keyword evidence="6 8" id="KW-0472">Membrane</keyword>
<evidence type="ECO:0000256" key="5">
    <source>
        <dbReference type="ARBA" id="ARBA00023077"/>
    </source>
</evidence>
<dbReference type="EMBL" id="RQGD01000022">
    <property type="protein sequence ID" value="TGL60203.1"/>
    <property type="molecule type" value="Genomic_DNA"/>
</dbReference>
<dbReference type="Proteomes" id="UP000297693">
    <property type="component" value="Unassembled WGS sequence"/>
</dbReference>
<evidence type="ECO:0000313" key="13">
    <source>
        <dbReference type="EMBL" id="TGL60203.1"/>
    </source>
</evidence>
<dbReference type="Pfam" id="PF00593">
    <property type="entry name" value="TonB_dep_Rec_b-barrel"/>
    <property type="match status" value="1"/>
</dbReference>
<keyword evidence="10" id="KW-0732">Signal</keyword>
<comment type="subcellular location">
    <subcellularLocation>
        <location evidence="1 8">Cell outer membrane</location>
        <topology evidence="1 8">Multi-pass membrane protein</topology>
    </subcellularLocation>
</comment>
<dbReference type="CDD" id="cd01347">
    <property type="entry name" value="ligand_gated_channel"/>
    <property type="match status" value="1"/>
</dbReference>